<evidence type="ECO:0000256" key="1">
    <source>
        <dbReference type="SAM" id="Phobius"/>
    </source>
</evidence>
<dbReference type="Proteomes" id="UP001141552">
    <property type="component" value="Unassembled WGS sequence"/>
</dbReference>
<keyword evidence="1" id="KW-0472">Membrane</keyword>
<sequence>MYTHTNHTVKKKKCLSRSLCSFFSIHYQFLFVLLYSNHSLHNSCRVLPLFWWSKGLVLAGKLGEDKDPHPLKNFYPL</sequence>
<gene>
    <name evidence="2" type="ORF">Tsubulata_004568</name>
</gene>
<proteinExistence type="predicted"/>
<keyword evidence="1" id="KW-0812">Transmembrane</keyword>
<protein>
    <submittedName>
        <fullName evidence="2">Uncharacterized protein</fullName>
    </submittedName>
</protein>
<accession>A0A9Q0FXI0</accession>
<reference evidence="2" key="1">
    <citation type="submission" date="2022-02" db="EMBL/GenBank/DDBJ databases">
        <authorList>
            <person name="Henning P.M."/>
            <person name="McCubbin A.G."/>
            <person name="Shore J.S."/>
        </authorList>
    </citation>
    <scope>NUCLEOTIDE SEQUENCE</scope>
    <source>
        <strain evidence="2">F60SS</strain>
        <tissue evidence="2">Leaves</tissue>
    </source>
</reference>
<reference evidence="2" key="2">
    <citation type="journal article" date="2023" name="Plants (Basel)">
        <title>Annotation of the Turnera subulata (Passifloraceae) Draft Genome Reveals the S-Locus Evolved after the Divergence of Turneroideae from Passifloroideae in a Stepwise Manner.</title>
        <authorList>
            <person name="Henning P.M."/>
            <person name="Roalson E.H."/>
            <person name="Mir W."/>
            <person name="McCubbin A.G."/>
            <person name="Shore J.S."/>
        </authorList>
    </citation>
    <scope>NUCLEOTIDE SEQUENCE</scope>
    <source>
        <strain evidence="2">F60SS</strain>
    </source>
</reference>
<keyword evidence="3" id="KW-1185">Reference proteome</keyword>
<feature type="transmembrane region" description="Helical" evidence="1">
    <location>
        <begin position="14"/>
        <end position="35"/>
    </location>
</feature>
<name>A0A9Q0FXI0_9ROSI</name>
<evidence type="ECO:0000313" key="2">
    <source>
        <dbReference type="EMBL" id="KAJ4838539.1"/>
    </source>
</evidence>
<keyword evidence="1" id="KW-1133">Transmembrane helix</keyword>
<dbReference type="EMBL" id="JAKUCV010003526">
    <property type="protein sequence ID" value="KAJ4838539.1"/>
    <property type="molecule type" value="Genomic_DNA"/>
</dbReference>
<evidence type="ECO:0000313" key="3">
    <source>
        <dbReference type="Proteomes" id="UP001141552"/>
    </source>
</evidence>
<dbReference type="AlphaFoldDB" id="A0A9Q0FXI0"/>
<comment type="caution">
    <text evidence="2">The sequence shown here is derived from an EMBL/GenBank/DDBJ whole genome shotgun (WGS) entry which is preliminary data.</text>
</comment>
<organism evidence="2 3">
    <name type="scientific">Turnera subulata</name>
    <dbReference type="NCBI Taxonomy" id="218843"/>
    <lineage>
        <taxon>Eukaryota</taxon>
        <taxon>Viridiplantae</taxon>
        <taxon>Streptophyta</taxon>
        <taxon>Embryophyta</taxon>
        <taxon>Tracheophyta</taxon>
        <taxon>Spermatophyta</taxon>
        <taxon>Magnoliopsida</taxon>
        <taxon>eudicotyledons</taxon>
        <taxon>Gunneridae</taxon>
        <taxon>Pentapetalae</taxon>
        <taxon>rosids</taxon>
        <taxon>fabids</taxon>
        <taxon>Malpighiales</taxon>
        <taxon>Passifloraceae</taxon>
        <taxon>Turnera</taxon>
    </lineage>
</organism>